<feature type="region of interest" description="Disordered" evidence="1">
    <location>
        <begin position="74"/>
        <end position="103"/>
    </location>
</feature>
<protein>
    <submittedName>
        <fullName evidence="2">Uncharacterized protein</fullName>
    </submittedName>
</protein>
<dbReference type="EMBL" id="BAAAYX010000003">
    <property type="protein sequence ID" value="GAA3699499.1"/>
    <property type="molecule type" value="Genomic_DNA"/>
</dbReference>
<gene>
    <name evidence="2" type="ORF">GCM10022204_15050</name>
</gene>
<sequence>MGGGFRRDRDDDRGAGARWAGFLADPLLLRVLLPPRAALPLRVEPERAGALDLVLLPDDRGGEPAPEEALALARDRGGEDTRVAMDGEPTPSPHPSLASRAAS</sequence>
<name>A0ABP7D7R4_9ACTN</name>
<comment type="caution">
    <text evidence="2">The sequence shown here is derived from an EMBL/GenBank/DDBJ whole genome shotgun (WGS) entry which is preliminary data.</text>
</comment>
<evidence type="ECO:0000313" key="3">
    <source>
        <dbReference type="Proteomes" id="UP001500051"/>
    </source>
</evidence>
<organism evidence="2 3">
    <name type="scientific">Microlunatus aurantiacus</name>
    <dbReference type="NCBI Taxonomy" id="446786"/>
    <lineage>
        <taxon>Bacteria</taxon>
        <taxon>Bacillati</taxon>
        <taxon>Actinomycetota</taxon>
        <taxon>Actinomycetes</taxon>
        <taxon>Propionibacteriales</taxon>
        <taxon>Propionibacteriaceae</taxon>
        <taxon>Microlunatus</taxon>
    </lineage>
</organism>
<keyword evidence="3" id="KW-1185">Reference proteome</keyword>
<reference evidence="3" key="1">
    <citation type="journal article" date="2019" name="Int. J. Syst. Evol. Microbiol.">
        <title>The Global Catalogue of Microorganisms (GCM) 10K type strain sequencing project: providing services to taxonomists for standard genome sequencing and annotation.</title>
        <authorList>
            <consortium name="The Broad Institute Genomics Platform"/>
            <consortium name="The Broad Institute Genome Sequencing Center for Infectious Disease"/>
            <person name="Wu L."/>
            <person name="Ma J."/>
        </authorList>
    </citation>
    <scope>NUCLEOTIDE SEQUENCE [LARGE SCALE GENOMIC DNA]</scope>
    <source>
        <strain evidence="3">JCM 16548</strain>
    </source>
</reference>
<accession>A0ABP7D7R4</accession>
<dbReference type="Proteomes" id="UP001500051">
    <property type="component" value="Unassembled WGS sequence"/>
</dbReference>
<evidence type="ECO:0000256" key="1">
    <source>
        <dbReference type="SAM" id="MobiDB-lite"/>
    </source>
</evidence>
<feature type="compositionally biased region" description="Basic and acidic residues" evidence="1">
    <location>
        <begin position="74"/>
        <end position="85"/>
    </location>
</feature>
<evidence type="ECO:0000313" key="2">
    <source>
        <dbReference type="EMBL" id="GAA3699499.1"/>
    </source>
</evidence>
<proteinExistence type="predicted"/>